<dbReference type="Gene3D" id="3.30.420.10">
    <property type="entry name" value="Ribonuclease H-like superfamily/Ribonuclease H"/>
    <property type="match status" value="1"/>
</dbReference>
<feature type="region of interest" description="Disordered" evidence="1">
    <location>
        <begin position="180"/>
        <end position="257"/>
    </location>
</feature>
<evidence type="ECO:0000259" key="3">
    <source>
        <dbReference type="PROSITE" id="PS50940"/>
    </source>
</evidence>
<accession>A0ABY6JWL1</accession>
<proteinExistence type="predicted"/>
<name>A0ABY6JWL1_9ARAC</name>
<dbReference type="PROSITE" id="PS50940">
    <property type="entry name" value="CHIT_BIND_II"/>
    <property type="match status" value="1"/>
</dbReference>
<dbReference type="EMBL" id="CP092863">
    <property type="protein sequence ID" value="UYV60981.1"/>
    <property type="molecule type" value="Genomic_DNA"/>
</dbReference>
<dbReference type="InterPro" id="IPR052976">
    <property type="entry name" value="Scoloptoxin-like"/>
</dbReference>
<evidence type="ECO:0000256" key="2">
    <source>
        <dbReference type="SAM" id="Phobius"/>
    </source>
</evidence>
<feature type="compositionally biased region" description="Acidic residues" evidence="1">
    <location>
        <begin position="348"/>
        <end position="357"/>
    </location>
</feature>
<reference evidence="4 5" key="1">
    <citation type="submission" date="2022-01" db="EMBL/GenBank/DDBJ databases">
        <title>A chromosomal length assembly of Cordylochernes scorpioides.</title>
        <authorList>
            <person name="Zeh D."/>
            <person name="Zeh J."/>
        </authorList>
    </citation>
    <scope>NUCLEOTIDE SEQUENCE [LARGE SCALE GENOMIC DNA]</scope>
    <source>
        <strain evidence="4">IN4F17</strain>
        <tissue evidence="4">Whole Body</tissue>
    </source>
</reference>
<keyword evidence="2" id="KW-1133">Transmembrane helix</keyword>
<feature type="compositionally biased region" description="Basic residues" evidence="1">
    <location>
        <begin position="470"/>
        <end position="484"/>
    </location>
</feature>
<feature type="region of interest" description="Disordered" evidence="1">
    <location>
        <begin position="272"/>
        <end position="382"/>
    </location>
</feature>
<dbReference type="InterPro" id="IPR036397">
    <property type="entry name" value="RNaseH_sf"/>
</dbReference>
<keyword evidence="2" id="KW-0472">Membrane</keyword>
<dbReference type="Gene3D" id="2.170.140.10">
    <property type="entry name" value="Chitin binding domain"/>
    <property type="match status" value="1"/>
</dbReference>
<feature type="domain" description="Chitin-binding type-2" evidence="3">
    <location>
        <begin position="384"/>
        <end position="442"/>
    </location>
</feature>
<dbReference type="SUPFAM" id="SSF57625">
    <property type="entry name" value="Invertebrate chitin-binding proteins"/>
    <property type="match status" value="1"/>
</dbReference>
<evidence type="ECO:0000313" key="5">
    <source>
        <dbReference type="Proteomes" id="UP001235939"/>
    </source>
</evidence>
<dbReference type="InterPro" id="IPR002557">
    <property type="entry name" value="Chitin-bd_dom"/>
</dbReference>
<keyword evidence="2" id="KW-0812">Transmembrane</keyword>
<dbReference type="SMART" id="SM00494">
    <property type="entry name" value="ChtBD2"/>
    <property type="match status" value="1"/>
</dbReference>
<gene>
    <name evidence="4" type="ORF">LAZ67_1002978</name>
</gene>
<feature type="compositionally biased region" description="Low complexity" evidence="1">
    <location>
        <begin position="221"/>
        <end position="238"/>
    </location>
</feature>
<sequence length="484" mass="54508">MNDTILTKLRTNLQKNPRLKWSSLLAKIVKDYNSTPHDVTGFSPNFLLFGDCAIPEFSESPHFTIENARKKAIENSAKHREKWKARHDAKHPQSSFKVGDLVLRKIASDDPSMVKTSPKLEMTAFFGSLLLVALAAGLSIGYISLGVSTISLWSKVDVRKLYCKMLWCRRRMTRCSAYTRYSPTSTSPPIPTAGRRSLFEAPPPSPPTTATRRIASRMKAAKAPPTLPATTSSTPLTLGRPTPLHGPPQPVKRNPYNYYGESAVYNSRPVYGDTEEQRGYPSQPHYVPAVQPDYPQYGPPPSTARPSVARIVVRPRPEASSQYAAPPRKEVRPPRRQKQTPPPPRYQEDDEEEEYDGEATGGAGSIPGSPQQDYPILSSVPRTDFSCRDKVPGFYADMEHRCQLYYLCGPQGTYQSFLCPNGTVFNQQSFVCEWWYNVDCGQAGKFYELNHNLYKQPEPEDQQELSQKPRSSRKLRTRRPPPPE</sequence>
<dbReference type="PANTHER" id="PTHR22933:SF42">
    <property type="entry name" value="FI18455P1-RELATED"/>
    <property type="match status" value="1"/>
</dbReference>
<protein>
    <recommendedName>
        <fullName evidence="3">Chitin-binding type-2 domain-containing protein</fullName>
    </recommendedName>
</protein>
<dbReference type="Proteomes" id="UP001235939">
    <property type="component" value="Chromosome 01"/>
</dbReference>
<evidence type="ECO:0000256" key="1">
    <source>
        <dbReference type="SAM" id="MobiDB-lite"/>
    </source>
</evidence>
<dbReference type="PANTHER" id="PTHR22933">
    <property type="entry name" value="FI18007P1-RELATED"/>
    <property type="match status" value="1"/>
</dbReference>
<feature type="transmembrane region" description="Helical" evidence="2">
    <location>
        <begin position="123"/>
        <end position="145"/>
    </location>
</feature>
<organism evidence="4 5">
    <name type="scientific">Cordylochernes scorpioides</name>
    <dbReference type="NCBI Taxonomy" id="51811"/>
    <lineage>
        <taxon>Eukaryota</taxon>
        <taxon>Metazoa</taxon>
        <taxon>Ecdysozoa</taxon>
        <taxon>Arthropoda</taxon>
        <taxon>Chelicerata</taxon>
        <taxon>Arachnida</taxon>
        <taxon>Pseudoscorpiones</taxon>
        <taxon>Cheliferoidea</taxon>
        <taxon>Chernetidae</taxon>
        <taxon>Cordylochernes</taxon>
    </lineage>
</organism>
<evidence type="ECO:0000313" key="4">
    <source>
        <dbReference type="EMBL" id="UYV60981.1"/>
    </source>
</evidence>
<feature type="region of interest" description="Disordered" evidence="1">
    <location>
        <begin position="456"/>
        <end position="484"/>
    </location>
</feature>
<dbReference type="Pfam" id="PF01607">
    <property type="entry name" value="CBM_14"/>
    <property type="match status" value="1"/>
</dbReference>
<dbReference type="InterPro" id="IPR036508">
    <property type="entry name" value="Chitin-bd_dom_sf"/>
</dbReference>
<keyword evidence="5" id="KW-1185">Reference proteome</keyword>
<feature type="non-terminal residue" evidence="4">
    <location>
        <position position="1"/>
    </location>
</feature>